<organism evidence="1 2">
    <name type="scientific">Rhododendron molle</name>
    <name type="common">Chinese azalea</name>
    <name type="synonym">Azalea mollis</name>
    <dbReference type="NCBI Taxonomy" id="49168"/>
    <lineage>
        <taxon>Eukaryota</taxon>
        <taxon>Viridiplantae</taxon>
        <taxon>Streptophyta</taxon>
        <taxon>Embryophyta</taxon>
        <taxon>Tracheophyta</taxon>
        <taxon>Spermatophyta</taxon>
        <taxon>Magnoliopsida</taxon>
        <taxon>eudicotyledons</taxon>
        <taxon>Gunneridae</taxon>
        <taxon>Pentapetalae</taxon>
        <taxon>asterids</taxon>
        <taxon>Ericales</taxon>
        <taxon>Ericaceae</taxon>
        <taxon>Ericoideae</taxon>
        <taxon>Rhodoreae</taxon>
        <taxon>Rhododendron</taxon>
    </lineage>
</organism>
<dbReference type="EMBL" id="CM046397">
    <property type="protein sequence ID" value="KAI8533922.1"/>
    <property type="molecule type" value="Genomic_DNA"/>
</dbReference>
<proteinExistence type="predicted"/>
<evidence type="ECO:0000313" key="2">
    <source>
        <dbReference type="Proteomes" id="UP001062846"/>
    </source>
</evidence>
<protein>
    <submittedName>
        <fullName evidence="1">Uncharacterized protein</fullName>
    </submittedName>
</protein>
<dbReference type="Proteomes" id="UP001062846">
    <property type="component" value="Chromosome 10"/>
</dbReference>
<comment type="caution">
    <text evidence="1">The sequence shown here is derived from an EMBL/GenBank/DDBJ whole genome shotgun (WGS) entry which is preliminary data.</text>
</comment>
<gene>
    <name evidence="1" type="ORF">RHMOL_Rhmol10G0048300</name>
</gene>
<accession>A0ACC0M044</accession>
<name>A0ACC0M044_RHOML</name>
<evidence type="ECO:0000313" key="1">
    <source>
        <dbReference type="EMBL" id="KAI8533922.1"/>
    </source>
</evidence>
<sequence>MSIKAKEVGNEWLHRSAIAKLSSTRPIVLIQDYLRNLGHAHVLVRTMGGDMVVLTFLDIAERDSMCNGGKMAWLREWFVESHKWEDAKNNPVSRLIWLNCYGIPLHLWNAQTFLNIGKLWGEVVLIAEDTLKDLSFSVGKVLISTREMDPINQLVEINNFGCVSQIRVMEEQMVVNTILCTDCACPGCRIKDSSLKPSTEESEENQNRENEDEVDDNADWVEEVAETEGNNVDSLPDLNATCASHPLPDVNATDVAQDAGKVNLESMQLALFKDNNKVLEAIRCSRSLQQSCIPEARGTVSSGVEVNPTQTSFLNLGVGLVGHQLSFELPLVHSRPPSPIPIQPHVESSLCLVPYNKNLHHQNKAERVVLSNKPPVNIDPSKEAKKAKRKVKSVEDILGIPKATGTRKGGRRRKQKCVVFRSALAAAALSVSTEEINNRNRILLNESQAVRTVTKIMGTDYFGNDEEVISSIMVTDEEESTLSVLWLLPLLRRFPPPSRPLSSRFLSLGDTGWPNGEVQRGDRRGKDAWFSHLISLLGIYGLRLTASGVLLQASGDVGCGCGHKGFRWVFSRRWRTVASGRVPIVLRSGDVWSTTWGAGWTWWVKACIIICLQNVVEIKVVSYICPCCIIIKNGGMGDSWKSFESSYSTYLLAF</sequence>
<keyword evidence="2" id="KW-1185">Reference proteome</keyword>
<reference evidence="1" key="1">
    <citation type="submission" date="2022-02" db="EMBL/GenBank/DDBJ databases">
        <title>Plant Genome Project.</title>
        <authorList>
            <person name="Zhang R.-G."/>
        </authorList>
    </citation>
    <scope>NUCLEOTIDE SEQUENCE</scope>
    <source>
        <strain evidence="1">AT1</strain>
    </source>
</reference>